<dbReference type="HOGENOM" id="CLU_034756_0_1_1"/>
<evidence type="ECO:0000259" key="17">
    <source>
        <dbReference type="PROSITE" id="PS50255"/>
    </source>
</evidence>
<dbReference type="GO" id="GO:0006633">
    <property type="term" value="P:fatty acid biosynthetic process"/>
    <property type="evidence" value="ECO:0007669"/>
    <property type="project" value="UniProtKB-KW"/>
</dbReference>
<evidence type="ECO:0000256" key="10">
    <source>
        <dbReference type="ARBA" id="ARBA00023002"/>
    </source>
</evidence>
<dbReference type="OMA" id="WTIVEYF"/>
<accession>G8BQV9</accession>
<keyword evidence="14" id="KW-0408">Iron</keyword>
<evidence type="ECO:0000313" key="18">
    <source>
        <dbReference type="EMBL" id="CCE62621.1"/>
    </source>
</evidence>
<dbReference type="OrthoDB" id="2204368at2759"/>
<dbReference type="GO" id="GO:0102772">
    <property type="term" value="F:sphingolipid C4-monooxygenase activity"/>
    <property type="evidence" value="ECO:0007669"/>
    <property type="project" value="EnsemblFungi"/>
</dbReference>
<keyword evidence="12 14" id="KW-0472">Membrane</keyword>
<evidence type="ECO:0000256" key="13">
    <source>
        <dbReference type="ARBA" id="ARBA00023160"/>
    </source>
</evidence>
<evidence type="ECO:0000256" key="4">
    <source>
        <dbReference type="ARBA" id="ARBA00022692"/>
    </source>
</evidence>
<dbReference type="InterPro" id="IPR006694">
    <property type="entry name" value="Fatty_acid_hydroxylase"/>
</dbReference>
<evidence type="ECO:0000256" key="16">
    <source>
        <dbReference type="SAM" id="Phobius"/>
    </source>
</evidence>
<feature type="binding site" evidence="15">
    <location>
        <position position="261"/>
    </location>
    <ligand>
        <name>Zn(2+)</name>
        <dbReference type="ChEBI" id="CHEBI:29105"/>
        <label>1</label>
    </ligand>
</feature>
<dbReference type="Pfam" id="PF00173">
    <property type="entry name" value="Cyt-b5"/>
    <property type="match status" value="1"/>
</dbReference>
<evidence type="ECO:0000256" key="15">
    <source>
        <dbReference type="PIRSR" id="PIRSR005149-1"/>
    </source>
</evidence>
<dbReference type="GO" id="GO:0046513">
    <property type="term" value="P:ceramide biosynthetic process"/>
    <property type="evidence" value="ECO:0007669"/>
    <property type="project" value="EnsemblFungi"/>
</dbReference>
<comment type="subcellular location">
    <subcellularLocation>
        <location evidence="1">Endoplasmic reticulum membrane</location>
        <topology evidence="1">Multi-pass membrane protein</topology>
    </subcellularLocation>
</comment>
<dbReference type="InterPro" id="IPR001199">
    <property type="entry name" value="Cyt_B5-like_heme/steroid-bd"/>
</dbReference>
<dbReference type="GO" id="GO:0000038">
    <property type="term" value="P:very long-chain fatty acid metabolic process"/>
    <property type="evidence" value="ECO:0007669"/>
    <property type="project" value="EnsemblFungi"/>
</dbReference>
<dbReference type="PANTHER" id="PTHR12863:SF1">
    <property type="entry name" value="FATTY ACID 2-HYDROXYLASE"/>
    <property type="match status" value="1"/>
</dbReference>
<feature type="transmembrane region" description="Helical" evidence="16">
    <location>
        <begin position="189"/>
        <end position="207"/>
    </location>
</feature>
<dbReference type="GeneID" id="11535267"/>
<evidence type="ECO:0000256" key="9">
    <source>
        <dbReference type="ARBA" id="ARBA00022989"/>
    </source>
</evidence>
<keyword evidence="9 16" id="KW-1133">Transmembrane helix</keyword>
<feature type="binding site" evidence="15">
    <location>
        <position position="342"/>
    </location>
    <ligand>
        <name>Zn(2+)</name>
        <dbReference type="ChEBI" id="CHEBI:29105"/>
        <label>1</label>
    </ligand>
</feature>
<keyword evidence="6 14" id="KW-0256">Endoplasmic reticulum</keyword>
<keyword evidence="8 15" id="KW-0862">Zinc</keyword>
<dbReference type="KEGG" id="tpf:TPHA_0C04710"/>
<dbReference type="SUPFAM" id="SSF55856">
    <property type="entry name" value="Cytochrome b5-like heme/steroid binding domain"/>
    <property type="match status" value="1"/>
</dbReference>
<dbReference type="Pfam" id="PF04116">
    <property type="entry name" value="FA_hydroxylase"/>
    <property type="match status" value="1"/>
</dbReference>
<dbReference type="eggNOG" id="KOG0539">
    <property type="taxonomic scope" value="Eukaryota"/>
</dbReference>
<evidence type="ECO:0000256" key="12">
    <source>
        <dbReference type="ARBA" id="ARBA00023136"/>
    </source>
</evidence>
<evidence type="ECO:0000256" key="3">
    <source>
        <dbReference type="ARBA" id="ARBA00022516"/>
    </source>
</evidence>
<feature type="binding site" evidence="15">
    <location>
        <position position="323"/>
    </location>
    <ligand>
        <name>Zn(2+)</name>
        <dbReference type="ChEBI" id="CHEBI:29105"/>
        <label>1</label>
    </ligand>
</feature>
<dbReference type="GO" id="GO:0008270">
    <property type="term" value="F:zinc ion binding"/>
    <property type="evidence" value="ECO:0007669"/>
    <property type="project" value="EnsemblFungi"/>
</dbReference>
<feature type="binding site" evidence="15">
    <location>
        <position position="242"/>
    </location>
    <ligand>
        <name>Zn(2+)</name>
        <dbReference type="ChEBI" id="CHEBI:29105"/>
        <label>1</label>
    </ligand>
</feature>
<comment type="cofactor">
    <cofactor evidence="14 15">
        <name>Zn(2+)</name>
        <dbReference type="ChEBI" id="CHEBI:29105"/>
    </cofactor>
    <text evidence="14 15">Binds 2 Zn(2+) ions per subunit that likely form a catalytic dimetal center.</text>
</comment>
<dbReference type="SMART" id="SM01117">
    <property type="entry name" value="Cyt-b5"/>
    <property type="match status" value="1"/>
</dbReference>
<comment type="similarity">
    <text evidence="2 14">Belongs to the sterol desaturase family. SCS7 subfamily.</text>
</comment>
<dbReference type="Proteomes" id="UP000005666">
    <property type="component" value="Chromosome 3"/>
</dbReference>
<keyword evidence="11 14" id="KW-0443">Lipid metabolism</keyword>
<evidence type="ECO:0000256" key="5">
    <source>
        <dbReference type="ARBA" id="ARBA00022723"/>
    </source>
</evidence>
<sequence length="377" mass="44386">MAESNPSKTLELFSSEKFQSHNTEDDCWVSVKDRLIYDVSKFVQENKDVPVEDAVLKRAGKDISDLLETKSFKFVDDKYLVGYLANSTEEARLLTNKDHKVEVNLKDGTYDSTVFVKELPSEEHFTISTDYKKDFVDHHFLDLEKPLLMQMLTGNFTREFYIDQIHRPRHYGKGSAKLFGNWLEPISLTPWWLIPIIWGPVVVYHFYVGAQHMHPLSAVFFYFLGIFVWTFIEYCLHRFLFHLDDWVPQHNFFYTIHFLLHGVHHYLPMDQYRLVVPPALFVVLCTPFYKAVFALLPLYVAYVGFAGGLTGYIIYDLTHYFIHHVKLPRVFRKIKKHHLEHHYKNYQLGFGVSNYFWDLVFGTYLGPDSPASIMRTK</sequence>
<organism evidence="18 19">
    <name type="scientific">Tetrapisispora phaffii (strain ATCC 24235 / CBS 4417 / NBRC 1672 / NRRL Y-8282 / UCD 70-5)</name>
    <name type="common">Yeast</name>
    <name type="synonym">Fabospora phaffii</name>
    <dbReference type="NCBI Taxonomy" id="1071381"/>
    <lineage>
        <taxon>Eukaryota</taxon>
        <taxon>Fungi</taxon>
        <taxon>Dikarya</taxon>
        <taxon>Ascomycota</taxon>
        <taxon>Saccharomycotina</taxon>
        <taxon>Saccharomycetes</taxon>
        <taxon>Saccharomycetales</taxon>
        <taxon>Saccharomycetaceae</taxon>
        <taxon>Tetrapisispora</taxon>
    </lineage>
</organism>
<feature type="transmembrane region" description="Helical" evidence="16">
    <location>
        <begin position="219"/>
        <end position="239"/>
    </location>
</feature>
<dbReference type="GO" id="GO:0005506">
    <property type="term" value="F:iron ion binding"/>
    <property type="evidence" value="ECO:0007669"/>
    <property type="project" value="UniProtKB-UniRule"/>
</dbReference>
<evidence type="ECO:0000256" key="2">
    <source>
        <dbReference type="ARBA" id="ARBA00005747"/>
    </source>
</evidence>
<keyword evidence="10 14" id="KW-0560">Oxidoreductase</keyword>
<dbReference type="PANTHER" id="PTHR12863">
    <property type="entry name" value="FATTY ACID HYDROXYLASE"/>
    <property type="match status" value="1"/>
</dbReference>
<proteinExistence type="inferred from homology"/>
<dbReference type="GO" id="GO:0005789">
    <property type="term" value="C:endoplasmic reticulum membrane"/>
    <property type="evidence" value="ECO:0007669"/>
    <property type="project" value="UniProtKB-SubCell"/>
</dbReference>
<dbReference type="InterPro" id="IPR036400">
    <property type="entry name" value="Cyt_B5-like_heme/steroid_sf"/>
</dbReference>
<evidence type="ECO:0000256" key="14">
    <source>
        <dbReference type="PIRNR" id="PIRNR005149"/>
    </source>
</evidence>
<feature type="binding site" evidence="15">
    <location>
        <position position="341"/>
    </location>
    <ligand>
        <name>Zn(2+)</name>
        <dbReference type="ChEBI" id="CHEBI:29105"/>
        <label>1</label>
    </ligand>
</feature>
<dbReference type="Gene3D" id="3.10.120.10">
    <property type="entry name" value="Cytochrome b5-like heme/steroid binding domain"/>
    <property type="match status" value="1"/>
</dbReference>
<dbReference type="GO" id="GO:0080132">
    <property type="term" value="F:fatty acid 2-hydroxylase activity"/>
    <property type="evidence" value="ECO:0007669"/>
    <property type="project" value="EnsemblFungi"/>
</dbReference>
<feature type="binding site" evidence="15">
    <location>
        <position position="319"/>
    </location>
    <ligand>
        <name>Zn(2+)</name>
        <dbReference type="ChEBI" id="CHEBI:29105"/>
        <label>1</label>
    </ligand>
</feature>
<keyword evidence="3 14" id="KW-0444">Lipid biosynthesis</keyword>
<evidence type="ECO:0000256" key="11">
    <source>
        <dbReference type="ARBA" id="ARBA00023098"/>
    </source>
</evidence>
<evidence type="ECO:0000256" key="7">
    <source>
        <dbReference type="ARBA" id="ARBA00022832"/>
    </source>
</evidence>
<feature type="binding site" evidence="15">
    <location>
        <position position="338"/>
    </location>
    <ligand>
        <name>Zn(2+)</name>
        <dbReference type="ChEBI" id="CHEBI:29105"/>
        <label>1</label>
    </ligand>
</feature>
<evidence type="ECO:0000256" key="1">
    <source>
        <dbReference type="ARBA" id="ARBA00004477"/>
    </source>
</evidence>
<reference evidence="18 19" key="1">
    <citation type="journal article" date="2011" name="Proc. Natl. Acad. Sci. U.S.A.">
        <title>Evolutionary erosion of yeast sex chromosomes by mating-type switching accidents.</title>
        <authorList>
            <person name="Gordon J.L."/>
            <person name="Armisen D."/>
            <person name="Proux-Wera E."/>
            <person name="Oheigeartaigh S.S."/>
            <person name="Byrne K.P."/>
            <person name="Wolfe K.H."/>
        </authorList>
    </citation>
    <scope>NUCLEOTIDE SEQUENCE [LARGE SCALE GENOMIC DNA]</scope>
    <source>
        <strain evidence="19">ATCC 24235 / CBS 4417 / NBRC 1672 / NRRL Y-8282 / UCD 70-5</strain>
    </source>
</reference>
<comment type="function">
    <text evidence="14">Ceramide hydroxylase involved in the hydroxylation of sphingolipid-associated very long chain fatty acids. Postulated to hydroxylate the very long chain fatty acid of dihydroceramides and phytoceramides at C-2.</text>
</comment>
<evidence type="ECO:0000313" key="19">
    <source>
        <dbReference type="Proteomes" id="UP000005666"/>
    </source>
</evidence>
<dbReference type="EMBL" id="HE612858">
    <property type="protein sequence ID" value="CCE62621.1"/>
    <property type="molecule type" value="Genomic_DNA"/>
</dbReference>
<feature type="transmembrane region" description="Helical" evidence="16">
    <location>
        <begin position="299"/>
        <end position="322"/>
    </location>
</feature>
<keyword evidence="7 14" id="KW-0276">Fatty acid metabolism</keyword>
<dbReference type="InterPro" id="IPR014430">
    <property type="entry name" value="Scs7"/>
</dbReference>
<name>G8BQV9_TETPH</name>
<keyword evidence="5 14" id="KW-0479">Metal-binding</keyword>
<feature type="binding site" evidence="15">
    <location>
        <position position="237"/>
    </location>
    <ligand>
        <name>Zn(2+)</name>
        <dbReference type="ChEBI" id="CHEBI:29105"/>
        <label>1</label>
    </ligand>
</feature>
<keyword evidence="13 14" id="KW-0275">Fatty acid biosynthesis</keyword>
<dbReference type="eggNOG" id="KOG0537">
    <property type="taxonomic scope" value="Eukaryota"/>
</dbReference>
<evidence type="ECO:0000256" key="6">
    <source>
        <dbReference type="ARBA" id="ARBA00022824"/>
    </source>
</evidence>
<dbReference type="RefSeq" id="XP_003685055.1">
    <property type="nucleotide sequence ID" value="XM_003685007.1"/>
</dbReference>
<feature type="domain" description="Cytochrome b5 heme-binding" evidence="17">
    <location>
        <begin position="10"/>
        <end position="111"/>
    </location>
</feature>
<dbReference type="GO" id="GO:0051999">
    <property type="term" value="P:mannosyl-inositol phosphorylceramide biosynthetic process"/>
    <property type="evidence" value="ECO:0007669"/>
    <property type="project" value="EnsemblFungi"/>
</dbReference>
<protein>
    <recommendedName>
        <fullName evidence="14">Ceramide very long chain fatty acid hydroxylase</fullName>
        <ecNumber evidence="14">1.-.-.-</ecNumber>
    </recommendedName>
</protein>
<feature type="binding site" evidence="15">
    <location>
        <position position="265"/>
    </location>
    <ligand>
        <name>Zn(2+)</name>
        <dbReference type="ChEBI" id="CHEBI:29105"/>
        <label>1</label>
    </ligand>
</feature>
<evidence type="ECO:0000256" key="8">
    <source>
        <dbReference type="ARBA" id="ARBA00022833"/>
    </source>
</evidence>
<keyword evidence="4 16" id="KW-0812">Transmembrane</keyword>
<dbReference type="AlphaFoldDB" id="G8BQV9"/>
<dbReference type="PROSITE" id="PS50255">
    <property type="entry name" value="CYTOCHROME_B5_2"/>
    <property type="match status" value="1"/>
</dbReference>
<gene>
    <name evidence="18" type="primary">TPHA0C04710</name>
    <name evidence="18" type="ordered locus">TPHA_0C04710</name>
</gene>
<feature type="binding site" evidence="15">
    <location>
        <position position="264"/>
    </location>
    <ligand>
        <name>Zn(2+)</name>
        <dbReference type="ChEBI" id="CHEBI:29105"/>
        <label>1</label>
    </ligand>
</feature>
<dbReference type="EC" id="1.-.-.-" evidence="14"/>
<dbReference type="STRING" id="1071381.G8BQV9"/>
<keyword evidence="19" id="KW-1185">Reference proteome</keyword>
<dbReference type="PIRSF" id="PIRSF005149">
    <property type="entry name" value="IPC-B_HD"/>
    <property type="match status" value="1"/>
</dbReference>